<protein>
    <recommendedName>
        <fullName evidence="3">6-bladed beta-propeller</fullName>
    </recommendedName>
</protein>
<comment type="caution">
    <text evidence="1">The sequence shown here is derived from an EMBL/GenBank/DDBJ whole genome shotgun (WGS) entry which is preliminary data.</text>
</comment>
<gene>
    <name evidence="1" type="ORF">WI372_02545</name>
</gene>
<sequence length="371" mass="42191">MATGARAQDVRVVHADNEPVWGDSPRLVEELRIGSLDGDEGFLLERVSGMAITANGDLWILDQQAARVRRYSPEGDHLGDVGRRGEGPGEFAMPLQVRRDPRDGTMLVWDPPNLRMHRFSDAGDFIGSVPLELAGHRVRLGLPVMQIDTAGFTYALDRENSWTRRDPSGQVVEVLRPPPARPVGIMNPVLTWSAPSPRGFLVWGRNDEYAIHLPAPDGATLRIERRADRVPYVAEERAELQRLEDHFAARRDSDPSPIPADKPVWARFRMDHDGRIWIAMYESATQRAETAEERAERERFANPPRTWAQDLTFDVITDEGRFLGTVRFPSRTNHRSFEDIELLHSEGRRVWTLERGAFDEEYVVQYRIESG</sequence>
<dbReference type="SUPFAM" id="SSF63829">
    <property type="entry name" value="Calcium-dependent phosphotriesterase"/>
    <property type="match status" value="1"/>
</dbReference>
<keyword evidence="2" id="KW-1185">Reference proteome</keyword>
<dbReference type="InterPro" id="IPR011042">
    <property type="entry name" value="6-blade_b-propeller_TolB-like"/>
</dbReference>
<proteinExistence type="predicted"/>
<evidence type="ECO:0000313" key="1">
    <source>
        <dbReference type="EMBL" id="MEK9499860.1"/>
    </source>
</evidence>
<dbReference type="RefSeq" id="WP_405278027.1">
    <property type="nucleotide sequence ID" value="NZ_JBBHLI010000001.1"/>
</dbReference>
<dbReference type="Proteomes" id="UP001484239">
    <property type="component" value="Unassembled WGS sequence"/>
</dbReference>
<evidence type="ECO:0008006" key="3">
    <source>
        <dbReference type="Google" id="ProtNLM"/>
    </source>
</evidence>
<organism evidence="1 2">
    <name type="scientific">Gaopeijia maritima</name>
    <dbReference type="NCBI Taxonomy" id="3119007"/>
    <lineage>
        <taxon>Bacteria</taxon>
        <taxon>Pseudomonadati</taxon>
        <taxon>Gemmatimonadota</taxon>
        <taxon>Longimicrobiia</taxon>
        <taxon>Gaopeijiales</taxon>
        <taxon>Gaopeijiaceae</taxon>
        <taxon>Gaopeijia</taxon>
    </lineage>
</organism>
<dbReference type="Gene3D" id="2.120.10.30">
    <property type="entry name" value="TolB, C-terminal domain"/>
    <property type="match status" value="1"/>
</dbReference>
<reference evidence="1 2" key="1">
    <citation type="submission" date="2024-02" db="EMBL/GenBank/DDBJ databases">
        <title>A novel Gemmatimonadota bacterium.</title>
        <authorList>
            <person name="Du Z.-J."/>
            <person name="Ye Y.-Q."/>
        </authorList>
    </citation>
    <scope>NUCLEOTIDE SEQUENCE [LARGE SCALE GENOMIC DNA]</scope>
    <source>
        <strain evidence="1 2">DH-20</strain>
    </source>
</reference>
<name>A0ABU9E553_9BACT</name>
<accession>A0ABU9E553</accession>
<dbReference type="EMBL" id="JBBHLI010000001">
    <property type="protein sequence ID" value="MEK9499860.1"/>
    <property type="molecule type" value="Genomic_DNA"/>
</dbReference>
<evidence type="ECO:0000313" key="2">
    <source>
        <dbReference type="Proteomes" id="UP001484239"/>
    </source>
</evidence>